<dbReference type="Proteomes" id="UP001160483">
    <property type="component" value="Unassembled WGS sequence"/>
</dbReference>
<feature type="domain" description="COPA/B TPR" evidence="2">
    <location>
        <begin position="227"/>
        <end position="265"/>
    </location>
</feature>
<dbReference type="GO" id="GO:0006886">
    <property type="term" value="P:intracellular protein transport"/>
    <property type="evidence" value="ECO:0007669"/>
    <property type="project" value="InterPro"/>
</dbReference>
<feature type="domain" description="COPA/B second beta-propeller" evidence="1">
    <location>
        <begin position="45"/>
        <end position="150"/>
    </location>
</feature>
<evidence type="ECO:0000259" key="1">
    <source>
        <dbReference type="Pfam" id="PF04053"/>
    </source>
</evidence>
<dbReference type="InterPro" id="IPR056176">
    <property type="entry name" value="TPR_COPA_B"/>
</dbReference>
<evidence type="ECO:0000313" key="4">
    <source>
        <dbReference type="Proteomes" id="UP001160483"/>
    </source>
</evidence>
<dbReference type="GO" id="GO:0005198">
    <property type="term" value="F:structural molecule activity"/>
    <property type="evidence" value="ECO:0007669"/>
    <property type="project" value="InterPro"/>
</dbReference>
<gene>
    <name evidence="3" type="ORF">PBS003_LOCUS1067</name>
</gene>
<dbReference type="EMBL" id="CAKKTJ010000100">
    <property type="protein sequence ID" value="CAH0474204.1"/>
    <property type="molecule type" value="Genomic_DNA"/>
</dbReference>
<organism evidence="3 4">
    <name type="scientific">Peronospora belbahrii</name>
    <dbReference type="NCBI Taxonomy" id="622444"/>
    <lineage>
        <taxon>Eukaryota</taxon>
        <taxon>Sar</taxon>
        <taxon>Stramenopiles</taxon>
        <taxon>Oomycota</taxon>
        <taxon>Peronosporomycetes</taxon>
        <taxon>Peronosporales</taxon>
        <taxon>Peronosporaceae</taxon>
        <taxon>Peronospora</taxon>
    </lineage>
</organism>
<protein>
    <recommendedName>
        <fullName evidence="5">Coatomer WD associated region domain-containing protein</fullName>
    </recommendedName>
</protein>
<dbReference type="Gene3D" id="1.25.40.470">
    <property type="match status" value="1"/>
</dbReference>
<sequence>MKLNYGVERSWLLATLPSANTLAIGYDKGTIVLKLGHDTPVMGFQDGKKLPLVSRDLGSCEAYPQKGRHNSNVRYVLFCGDGEYIIYTAQQFRNKAFGTALDFSWSPTGTGDYVIRESISKLILFRNFKEVKSEKPCVLCAEGLFGGPGAIGSRRACLRVKFFVLRINKEVAAQSFAAGTNSPDEGVVGAFDLLHVISEKVGTGTWVGDYFLYTNAVGRLNYYVGDYQTAVVRRDFESANDILPKIPADQMDYVARFLKSQGSEKRLWL</sequence>
<dbReference type="GO" id="GO:0016192">
    <property type="term" value="P:vesicle-mediated transport"/>
    <property type="evidence" value="ECO:0007669"/>
    <property type="project" value="InterPro"/>
</dbReference>
<accession>A0AAU9KPS7</accession>
<dbReference type="AlphaFoldDB" id="A0AAU9KPS7"/>
<name>A0AAU9KPS7_9STRA</name>
<dbReference type="Pfam" id="PF04053">
    <property type="entry name" value="B-prop_COPA_B_2nd"/>
    <property type="match status" value="1"/>
</dbReference>
<evidence type="ECO:0000259" key="2">
    <source>
        <dbReference type="Pfam" id="PF23953"/>
    </source>
</evidence>
<dbReference type="Pfam" id="PF23953">
    <property type="entry name" value="TPR_COPA_B"/>
    <property type="match status" value="1"/>
</dbReference>
<comment type="caution">
    <text evidence="3">The sequence shown here is derived from an EMBL/GenBank/DDBJ whole genome shotgun (WGS) entry which is preliminary data.</text>
</comment>
<proteinExistence type="predicted"/>
<reference evidence="3" key="1">
    <citation type="submission" date="2021-11" db="EMBL/GenBank/DDBJ databases">
        <authorList>
            <person name="Islam A."/>
            <person name="Islam S."/>
            <person name="Flora M.S."/>
            <person name="Rahman M."/>
            <person name="Ziaur R.M."/>
            <person name="Epstein J.H."/>
            <person name="Hassan M."/>
            <person name="Klassen M."/>
            <person name="Woodard K."/>
            <person name="Webb A."/>
            <person name="Webby R.J."/>
            <person name="El Zowalaty M.E."/>
        </authorList>
    </citation>
    <scope>NUCLEOTIDE SEQUENCE</scope>
    <source>
        <strain evidence="3">Pbs3</strain>
    </source>
</reference>
<evidence type="ECO:0008006" key="5">
    <source>
        <dbReference type="Google" id="ProtNLM"/>
    </source>
</evidence>
<dbReference type="GO" id="GO:0030117">
    <property type="term" value="C:membrane coat"/>
    <property type="evidence" value="ECO:0007669"/>
    <property type="project" value="InterPro"/>
</dbReference>
<dbReference type="InterPro" id="IPR006692">
    <property type="entry name" value="Beta-prop_COPA/B_2nd"/>
</dbReference>
<evidence type="ECO:0000313" key="3">
    <source>
        <dbReference type="EMBL" id="CAH0474204.1"/>
    </source>
</evidence>